<evidence type="ECO:0000313" key="14">
    <source>
        <dbReference type="EMBL" id="KAG2210901.1"/>
    </source>
</evidence>
<keyword evidence="6" id="KW-0808">Transferase</keyword>
<dbReference type="PANTHER" id="PTHR21528">
    <property type="entry name" value="DEHYDRODOLICHYL DIPHOSPHATE SYNTHASE COMPLEX SUBUNIT NUS1"/>
    <property type="match status" value="1"/>
</dbReference>
<organism evidence="14 15">
    <name type="scientific">Mucor saturninus</name>
    <dbReference type="NCBI Taxonomy" id="64648"/>
    <lineage>
        <taxon>Eukaryota</taxon>
        <taxon>Fungi</taxon>
        <taxon>Fungi incertae sedis</taxon>
        <taxon>Mucoromycota</taxon>
        <taxon>Mucoromycotina</taxon>
        <taxon>Mucoromycetes</taxon>
        <taxon>Mucorales</taxon>
        <taxon>Mucorineae</taxon>
        <taxon>Mucoraceae</taxon>
        <taxon>Mucor</taxon>
    </lineage>
</organism>
<keyword evidence="8" id="KW-0256">Endoplasmic reticulum</keyword>
<dbReference type="EC" id="2.5.1.87" evidence="5"/>
<dbReference type="UniPathway" id="UPA00378"/>
<reference evidence="14" key="1">
    <citation type="submission" date="2020-12" db="EMBL/GenBank/DDBJ databases">
        <title>Metabolic potential, ecology and presence of endohyphal bacteria is reflected in genomic diversity of Mucoromycotina.</title>
        <authorList>
            <person name="Muszewska A."/>
            <person name="Okrasinska A."/>
            <person name="Steczkiewicz K."/>
            <person name="Drgas O."/>
            <person name="Orlowska M."/>
            <person name="Perlinska-Lenart U."/>
            <person name="Aleksandrzak-Piekarczyk T."/>
            <person name="Szatraj K."/>
            <person name="Zielenkiewicz U."/>
            <person name="Pilsyk S."/>
            <person name="Malc E."/>
            <person name="Mieczkowski P."/>
            <person name="Kruszewska J.S."/>
            <person name="Biernat P."/>
            <person name="Pawlowska J."/>
        </authorList>
    </citation>
    <scope>NUCLEOTIDE SEQUENCE</scope>
    <source>
        <strain evidence="14">WA0000017839</strain>
    </source>
</reference>
<dbReference type="InterPro" id="IPR036424">
    <property type="entry name" value="UPP_synth-like_sf"/>
</dbReference>
<dbReference type="InterPro" id="IPR038887">
    <property type="entry name" value="Nus1/NgBR"/>
</dbReference>
<dbReference type="EMBL" id="JAEPRD010000010">
    <property type="protein sequence ID" value="KAG2210901.1"/>
    <property type="molecule type" value="Genomic_DNA"/>
</dbReference>
<comment type="subcellular location">
    <subcellularLocation>
        <location evidence="2">Endoplasmic reticulum membrane</location>
    </subcellularLocation>
</comment>
<proteinExistence type="inferred from homology"/>
<keyword evidence="15" id="KW-1185">Reference proteome</keyword>
<comment type="caution">
    <text evidence="14">The sequence shown here is derived from an EMBL/GenBank/DDBJ whole genome shotgun (WGS) entry which is preliminary data.</text>
</comment>
<dbReference type="GO" id="GO:0045547">
    <property type="term" value="F:ditrans,polycis-polyprenyl diphosphate synthase [(2E,6E)-farnesyl diphosphate specific] activity"/>
    <property type="evidence" value="ECO:0007669"/>
    <property type="project" value="UniProtKB-EC"/>
</dbReference>
<keyword evidence="7 13" id="KW-0812">Transmembrane</keyword>
<protein>
    <recommendedName>
        <fullName evidence="5">ditrans,polycis-polyprenyl diphosphate synthase [(2E,6E)-farnesyldiphosphate specific]</fullName>
        <ecNumber evidence="5">2.5.1.87</ecNumber>
    </recommendedName>
</protein>
<dbReference type="PANTHER" id="PTHR21528:SF0">
    <property type="entry name" value="DEHYDRODOLICHYL DIPHOSPHATE SYNTHASE COMPLEX SUBUNIT NUS1"/>
    <property type="match status" value="1"/>
</dbReference>
<gene>
    <name evidence="14" type="ORF">INT47_000055</name>
</gene>
<evidence type="ECO:0000256" key="3">
    <source>
        <dbReference type="ARBA" id="ARBA00004922"/>
    </source>
</evidence>
<accession>A0A8H7RJR1</accession>
<dbReference type="GO" id="GO:0005789">
    <property type="term" value="C:endoplasmic reticulum membrane"/>
    <property type="evidence" value="ECO:0007669"/>
    <property type="project" value="UniProtKB-SubCell"/>
</dbReference>
<comment type="catalytic activity">
    <reaction evidence="12">
        <text>n isopentenyl diphosphate + (2E,6E)-farnesyl diphosphate = a di-trans,poly-cis-polyprenyl diphosphate + n diphosphate</text>
        <dbReference type="Rhea" id="RHEA:53008"/>
        <dbReference type="Rhea" id="RHEA-COMP:19494"/>
        <dbReference type="ChEBI" id="CHEBI:33019"/>
        <dbReference type="ChEBI" id="CHEBI:128769"/>
        <dbReference type="ChEBI" id="CHEBI:136960"/>
        <dbReference type="ChEBI" id="CHEBI:175763"/>
        <dbReference type="EC" id="2.5.1.87"/>
    </reaction>
</comment>
<evidence type="ECO:0000256" key="11">
    <source>
        <dbReference type="ARBA" id="ARBA00023136"/>
    </source>
</evidence>
<evidence type="ECO:0000256" key="4">
    <source>
        <dbReference type="ARBA" id="ARBA00005432"/>
    </source>
</evidence>
<comment type="cofactor">
    <cofactor evidence="1">
        <name>Mg(2+)</name>
        <dbReference type="ChEBI" id="CHEBI:18420"/>
    </cofactor>
</comment>
<comment type="similarity">
    <text evidence="4">Belongs to the UPP synthase family.</text>
</comment>
<dbReference type="Gene3D" id="3.40.1180.10">
    <property type="entry name" value="Decaprenyl diphosphate synthase-like"/>
    <property type="match status" value="1"/>
</dbReference>
<evidence type="ECO:0000256" key="1">
    <source>
        <dbReference type="ARBA" id="ARBA00001946"/>
    </source>
</evidence>
<keyword evidence="11 13" id="KW-0472">Membrane</keyword>
<dbReference type="AlphaFoldDB" id="A0A8H7RJR1"/>
<sequence>MTTVLTEILEQEQTSSSLLQLSTNDIPQKILESETEIKNRKEKGSGGNSVFDVFLTSILYALHFTYISYIAVKTLHTYLYNIYISIRFNDQNIHQRIQLDKAQLTKIPQHLTINVSRELLSTRSLEDWERTMYNISFATCWAWEFGIKEVSVYDASGVMKSMAIDLYKQQSAMLHQWINRSSLEERKRPVIKFSILSGENGQAHMGHVTQEIAMKASPNDKIDMRLVDEYMHLDTISDPDLMIVYDGLPHNYISLDGYPPWHIRLTEIANCSNYHCLNYDLFSKCLYKYSKVEQRFGR</sequence>
<evidence type="ECO:0000313" key="15">
    <source>
        <dbReference type="Proteomes" id="UP000603453"/>
    </source>
</evidence>
<keyword evidence="9" id="KW-0460">Magnesium</keyword>
<evidence type="ECO:0000256" key="10">
    <source>
        <dbReference type="ARBA" id="ARBA00022989"/>
    </source>
</evidence>
<keyword evidence="10 13" id="KW-1133">Transmembrane helix</keyword>
<evidence type="ECO:0000256" key="9">
    <source>
        <dbReference type="ARBA" id="ARBA00022842"/>
    </source>
</evidence>
<dbReference type="SUPFAM" id="SSF64005">
    <property type="entry name" value="Undecaprenyl diphosphate synthase"/>
    <property type="match status" value="1"/>
</dbReference>
<dbReference type="GO" id="GO:1904423">
    <property type="term" value="C:dehydrodolichyl diphosphate synthase complex"/>
    <property type="evidence" value="ECO:0007669"/>
    <property type="project" value="InterPro"/>
</dbReference>
<comment type="pathway">
    <text evidence="3">Protein modification; protein glycosylation.</text>
</comment>
<evidence type="ECO:0000256" key="8">
    <source>
        <dbReference type="ARBA" id="ARBA00022824"/>
    </source>
</evidence>
<evidence type="ECO:0000256" key="5">
    <source>
        <dbReference type="ARBA" id="ARBA00012596"/>
    </source>
</evidence>
<name>A0A8H7RJR1_9FUNG</name>
<evidence type="ECO:0000256" key="2">
    <source>
        <dbReference type="ARBA" id="ARBA00004586"/>
    </source>
</evidence>
<evidence type="ECO:0000256" key="12">
    <source>
        <dbReference type="ARBA" id="ARBA00047353"/>
    </source>
</evidence>
<dbReference type="Proteomes" id="UP000603453">
    <property type="component" value="Unassembled WGS sequence"/>
</dbReference>
<evidence type="ECO:0000256" key="13">
    <source>
        <dbReference type="SAM" id="Phobius"/>
    </source>
</evidence>
<dbReference type="OrthoDB" id="19639at2759"/>
<feature type="transmembrane region" description="Helical" evidence="13">
    <location>
        <begin position="50"/>
        <end position="72"/>
    </location>
</feature>
<evidence type="ECO:0000256" key="6">
    <source>
        <dbReference type="ARBA" id="ARBA00022679"/>
    </source>
</evidence>
<evidence type="ECO:0000256" key="7">
    <source>
        <dbReference type="ARBA" id="ARBA00022692"/>
    </source>
</evidence>